<dbReference type="Gene3D" id="4.10.60.10">
    <property type="entry name" value="Zinc finger, CCHC-type"/>
    <property type="match status" value="2"/>
</dbReference>
<evidence type="ECO:0000256" key="5">
    <source>
        <dbReference type="SAM" id="Coils"/>
    </source>
</evidence>
<dbReference type="PANTHER" id="PTHR34072">
    <property type="entry name" value="ENZYMATIC POLYPROTEIN-RELATED"/>
    <property type="match status" value="1"/>
</dbReference>
<dbReference type="InterPro" id="IPR054722">
    <property type="entry name" value="PolX-like_BBD"/>
</dbReference>
<dbReference type="GO" id="GO:0006508">
    <property type="term" value="P:proteolysis"/>
    <property type="evidence" value="ECO:0007669"/>
    <property type="project" value="UniProtKB-KW"/>
</dbReference>
<dbReference type="InterPro" id="IPR013103">
    <property type="entry name" value="RVT_2"/>
</dbReference>
<evidence type="ECO:0000259" key="7">
    <source>
        <dbReference type="PROSITE" id="PS50158"/>
    </source>
</evidence>
<dbReference type="GO" id="GO:0003964">
    <property type="term" value="F:RNA-directed DNA polymerase activity"/>
    <property type="evidence" value="ECO:0007669"/>
    <property type="project" value="UniProtKB-KW"/>
</dbReference>
<dbReference type="SUPFAM" id="SSF56672">
    <property type="entry name" value="DNA/RNA polymerases"/>
    <property type="match status" value="1"/>
</dbReference>
<evidence type="ECO:0000256" key="4">
    <source>
        <dbReference type="PROSITE-ProRule" id="PRU00047"/>
    </source>
</evidence>
<feature type="region of interest" description="Disordered" evidence="6">
    <location>
        <begin position="1477"/>
        <end position="1512"/>
    </location>
</feature>
<dbReference type="PANTHER" id="PTHR34072:SF52">
    <property type="entry name" value="RIBONUCLEASE H"/>
    <property type="match status" value="1"/>
</dbReference>
<keyword evidence="4" id="KW-0862">Zinc</keyword>
<dbReference type="InterPro" id="IPR012337">
    <property type="entry name" value="RNaseH-like_sf"/>
</dbReference>
<feature type="compositionally biased region" description="Polar residues" evidence="6">
    <location>
        <begin position="1280"/>
        <end position="1295"/>
    </location>
</feature>
<reference evidence="9" key="1">
    <citation type="journal article" date="2019" name="Sci. Rep.">
        <title>Draft genome of Tanacetum cinerariifolium, the natural source of mosquito coil.</title>
        <authorList>
            <person name="Yamashiro T."/>
            <person name="Shiraishi A."/>
            <person name="Satake H."/>
            <person name="Nakayama K."/>
        </authorList>
    </citation>
    <scope>NUCLEOTIDE SEQUENCE</scope>
</reference>
<dbReference type="GO" id="GO:0015074">
    <property type="term" value="P:DNA integration"/>
    <property type="evidence" value="ECO:0007669"/>
    <property type="project" value="InterPro"/>
</dbReference>
<feature type="domain" description="Integrase catalytic" evidence="8">
    <location>
        <begin position="369"/>
        <end position="543"/>
    </location>
</feature>
<dbReference type="InterPro" id="IPR041577">
    <property type="entry name" value="RT_RNaseH_2"/>
</dbReference>
<evidence type="ECO:0000313" key="9">
    <source>
        <dbReference type="EMBL" id="GEU39114.1"/>
    </source>
</evidence>
<evidence type="ECO:0000256" key="3">
    <source>
        <dbReference type="ARBA" id="ARBA00023125"/>
    </source>
</evidence>
<feature type="domain" description="CCHC-type" evidence="7">
    <location>
        <begin position="173"/>
        <end position="188"/>
    </location>
</feature>
<dbReference type="Pfam" id="PF00098">
    <property type="entry name" value="zf-CCHC"/>
    <property type="match status" value="2"/>
</dbReference>
<keyword evidence="5" id="KW-0175">Coiled coil</keyword>
<keyword evidence="2" id="KW-0378">Hydrolase</keyword>
<feature type="region of interest" description="Disordered" evidence="6">
    <location>
        <begin position="116"/>
        <end position="150"/>
    </location>
</feature>
<keyword evidence="4" id="KW-0479">Metal-binding</keyword>
<protein>
    <submittedName>
        <fullName evidence="9">Reverse transcriptase domain-containing protein</fullName>
    </submittedName>
</protein>
<keyword evidence="1" id="KW-0645">Protease</keyword>
<accession>A0A6L2JU39</accession>
<dbReference type="InterPro" id="IPR001584">
    <property type="entry name" value="Integrase_cat-core"/>
</dbReference>
<evidence type="ECO:0000256" key="2">
    <source>
        <dbReference type="ARBA" id="ARBA00022750"/>
    </source>
</evidence>
<dbReference type="InterPro" id="IPR043502">
    <property type="entry name" value="DNA/RNA_pol_sf"/>
</dbReference>
<sequence length="2485" mass="283456">MILESVENGPLLWPSIEENRVTRPKKYCELSTMKAIQADCYVKETNIILQGLPPEVYALVRNHKIAKELLERIQLLMQGTSVMKQERECKKGDDPIDAINYIMLFLTAVVTSRYPPTNNQLRNSSNPRQQATINNGRVTVQPSQGRHTSSAVGTLRTYTLNEINSRKQRTVVCYNCKGEGHMSKQCTKPKRKRDESWFKDKVLLVQAQANGQILHEEELAFSADPGIAEAQTTQNVITNNAAYQVDDLDAYDSDCDEINSAKVALMANLSHFGSDDLAELQGLRYLFKIDLRSGYHQLRVREEDIPKTVFRTRYRHFEFTVMPFGLTDAPASKEEHEVYLKLIMELLKKRETVLEIFNAIYRKFLKDCKTSYPVNLEKNKKFKWGDEQENAFQTLKDMLCNATILALPEGVDDFVVYCDASNQAVREDYKIEKLARLYINEIIARHGMHVSIISDRASYFTSRFWKSLQKALGTRLDLSNAYHLETDGQSERTIQTLEDMLRACAMDFGGNWDTHLPLVGFSYNNNYHSSINCAPFEALDGRRCRTPIAWTEVGEGKLLGPEIVQETTDKIVQIKKRLKGALGYKNRTTKGAFGCKGTFGWFINSSYGAFGFVVSHKGINKSDGYENQRIGNVAGARENVGSSVVQKSRIQCYNCKEFGHVARECQKPKKAKDAAYHREKMLLCKQEEAGIQLNAEQADWRDDTDDDELEDQELEVSNDDHYNVFAMESVHPEQSKSVHDTYPTEQDAQNVIINSLDMNYDREEIDQNDDDNDLDKKRELLASLIEKLKCEIDESQNRNKFLETSNKNSVNSKEPNLSTRATQVEVLKELPKVSMVNTSLKKLKHHLASFDVVVKERTTTIAITEGTRGFKHIKDYFKDEIYPFVKALKDLFNLFDQCLIDELSEVQNVFYQMEQVVEQHCVESKGFQAKMNKVLHENERLLEQAISKDIVNIVVTFIVNNACKPVHEFARCVKLETELQKDFIKWDSYDKLFKQYTNLEKHYISLEVDTQLEQEIFQRDNLFSQQCLPSFDQIFKINELNAQSQEKDIELEEIETINVELDHRVTKLIAENKHLKQTYKQLYDSIKSSRIRSKEQCDDLIKQVNIKAAENSDLNASLQEKVLVITPLKDTLIKIKGKAVVDEAVILHLINPESLKSDVTPLAPKLRNKRTTHYDYLKHTQEETATLRKIVEHERSLNPLNTSLDYVCKYTKRIQELLIILKQTYPCIYSLGDKLMVVTPMNKTKKVRFTEPVTSSGNKPIKMLSSSNVVSNKSMLSSTGVTIPTSASGSQPSGNTKKDKIHQTPSSAKKNKLEAYPRNVRTSLHNNKSVVNTKNIAYVPESKLNVNYDLQCVTCNGCLFSDNHDSCVLEFINSVNARVKSKSDKKPLKKKVVQIVLWYLDSGCSKHMTGDRSQLTNFVNKFLGTVKFGNDHVPQRLSPGYGIDNFGVINCLARQGLVRAPAVIAPIAAVIASVPAESTGSPSSTTVDQDAPSPSKSQTTLETQPPVIPNNVEEDNHDIKVAHIDDKDALTQSCWIEAMQEELNEFERLEVRELVPRPNKVMVITLKWIYKVKLEKLGGILKNKARFVARGYRQEEGIYFKESFALVARLEAIKIFLAYSAHKNMVVYQMDVKTTFLNGNLREEVYFSQPDGFVDPDNPNHIYKLKKALYWLNKLHARLQISQSPRGIFINQSKYALESLKKYGSESCNPLDTPMVEKSKLDEDKEGKSVDPSHYRGMIGTLLYLTARRPDLQFAICMCARTMDMTIDQQVALDEALVVYDVLRLTPFYKALLVTTDIPEIYMQEFWATTAVHHHSIRFKMINKKRIVNMEYFREILHICPRIPNQTFDELPFEEEILAFLRYLGHSRDIKKITDVNIKSYINHGDHLLQLSASASVGKVQGVPNVPADESDEEISWKSSDEDDDDDVDDQSEANDDDDDHEDKDEQDDDDQDDNDDDQDSDNDDDDFVHPKLSTHDEEAKDKESFDLIVQTPSQVENYDDESNDDENNGMNIGGEEGVDAEDDDEELYRDVNINLEDRDSSVDAPVSTTVVPLLVIALNLPPPSIPIMSQVQQAPVPSPTTAPSSLLQDLLNFGSLFGIDRCLKTLEANFSEFMQTNQFVGAVSSIPGIVDRYIDHQMNEAIKVAIQIQSDRLQDEAQAENEDFLNKLDENIQKIIKEQTSYAVAADLSEMELKKILIENMESNKSIHRLDEQRNLYKALVDAYECDKIILDTYGDTITLKRRRDDADKDKEPFAGSDRGSKRRREGKEPESTSAPKEKESKTTGKSTEGSKSHQKTASESAPAKEPMQTTQDLEEPSHQEFETGAADDQPIVKTLPATHGSIQPWISNLAKQADSRASFNELMDTPVDFSEFFMNQLNIDTLTPELLAGPTYELMKGSCKSLIVEWHDYKHLDWITMHRDDDMLYKFKEGDFKRLRIQDIEDMFLLLVQEKLTNLTVEERFAFKVSLRMFTRSIVIQWRMEDL</sequence>
<dbReference type="InterPro" id="IPR043128">
    <property type="entry name" value="Rev_trsase/Diguanyl_cyclase"/>
</dbReference>
<feature type="compositionally biased region" description="Acidic residues" evidence="6">
    <location>
        <begin position="1998"/>
        <end position="2008"/>
    </location>
</feature>
<dbReference type="PROSITE" id="PS50158">
    <property type="entry name" value="ZF_CCHC"/>
    <property type="match status" value="2"/>
</dbReference>
<dbReference type="Pfam" id="PF22936">
    <property type="entry name" value="Pol_BBD"/>
    <property type="match status" value="1"/>
</dbReference>
<dbReference type="Pfam" id="PF07727">
    <property type="entry name" value="RVT_2"/>
    <property type="match status" value="1"/>
</dbReference>
<dbReference type="EMBL" id="BKCJ010001134">
    <property type="protein sequence ID" value="GEU39114.1"/>
    <property type="molecule type" value="Genomic_DNA"/>
</dbReference>
<dbReference type="PROSITE" id="PS50994">
    <property type="entry name" value="INTEGRASE"/>
    <property type="match status" value="1"/>
</dbReference>
<comment type="caution">
    <text evidence="9">The sequence shown here is derived from an EMBL/GenBank/DDBJ whole genome shotgun (WGS) entry which is preliminary data.</text>
</comment>
<keyword evidence="9" id="KW-0808">Transferase</keyword>
<organism evidence="9">
    <name type="scientific">Tanacetum cinerariifolium</name>
    <name type="common">Dalmatian daisy</name>
    <name type="synonym">Chrysanthemum cinerariifolium</name>
    <dbReference type="NCBI Taxonomy" id="118510"/>
    <lineage>
        <taxon>Eukaryota</taxon>
        <taxon>Viridiplantae</taxon>
        <taxon>Streptophyta</taxon>
        <taxon>Embryophyta</taxon>
        <taxon>Tracheophyta</taxon>
        <taxon>Spermatophyta</taxon>
        <taxon>Magnoliopsida</taxon>
        <taxon>eudicotyledons</taxon>
        <taxon>Gunneridae</taxon>
        <taxon>Pentapetalae</taxon>
        <taxon>asterids</taxon>
        <taxon>campanulids</taxon>
        <taxon>Asterales</taxon>
        <taxon>Asteraceae</taxon>
        <taxon>Asteroideae</taxon>
        <taxon>Anthemideae</taxon>
        <taxon>Anthemidinae</taxon>
        <taxon>Tanacetum</taxon>
    </lineage>
</organism>
<dbReference type="InterPro" id="IPR036397">
    <property type="entry name" value="RNaseH_sf"/>
</dbReference>
<feature type="compositionally biased region" description="Polar residues" evidence="6">
    <location>
        <begin position="1478"/>
        <end position="1503"/>
    </location>
</feature>
<name>A0A6L2JU39_TANCI</name>
<feature type="coiled-coil region" evidence="5">
    <location>
        <begin position="774"/>
        <end position="805"/>
    </location>
</feature>
<keyword evidence="9" id="KW-0695">RNA-directed DNA polymerase</keyword>
<feature type="compositionally biased region" description="Acidic residues" evidence="6">
    <location>
        <begin position="1921"/>
        <end position="1967"/>
    </location>
</feature>
<dbReference type="InterPro" id="IPR036875">
    <property type="entry name" value="Znf_CCHC_sf"/>
</dbReference>
<dbReference type="Gene3D" id="3.30.70.270">
    <property type="match status" value="1"/>
</dbReference>
<dbReference type="SUPFAM" id="SSF57756">
    <property type="entry name" value="Retrovirus zinc finger-like domains"/>
    <property type="match status" value="2"/>
</dbReference>
<feature type="domain" description="CCHC-type" evidence="7">
    <location>
        <begin position="652"/>
        <end position="667"/>
    </location>
</feature>
<feature type="compositionally biased region" description="Basic and acidic residues" evidence="6">
    <location>
        <begin position="1968"/>
        <end position="1986"/>
    </location>
</feature>
<dbReference type="InterPro" id="IPR001878">
    <property type="entry name" value="Znf_CCHC"/>
</dbReference>
<dbReference type="GO" id="GO:0004190">
    <property type="term" value="F:aspartic-type endopeptidase activity"/>
    <property type="evidence" value="ECO:0007669"/>
    <property type="project" value="UniProtKB-KW"/>
</dbReference>
<proteinExistence type="predicted"/>
<keyword evidence="4" id="KW-0863">Zinc-finger</keyword>
<keyword evidence="2" id="KW-0064">Aspartyl protease</keyword>
<feature type="region of interest" description="Disordered" evidence="6">
    <location>
        <begin position="2246"/>
        <end position="2331"/>
    </location>
</feature>
<keyword evidence="9" id="KW-0548">Nucleotidyltransferase</keyword>
<evidence type="ECO:0000256" key="1">
    <source>
        <dbReference type="ARBA" id="ARBA00022670"/>
    </source>
</evidence>
<keyword evidence="3" id="KW-0238">DNA-binding</keyword>
<evidence type="ECO:0000256" key="6">
    <source>
        <dbReference type="SAM" id="MobiDB-lite"/>
    </source>
</evidence>
<dbReference type="Pfam" id="PF17919">
    <property type="entry name" value="RT_RNaseH_2"/>
    <property type="match status" value="1"/>
</dbReference>
<dbReference type="Gene3D" id="3.10.10.10">
    <property type="entry name" value="HIV Type 1 Reverse Transcriptase, subunit A, domain 1"/>
    <property type="match status" value="1"/>
</dbReference>
<dbReference type="SUPFAM" id="SSF53098">
    <property type="entry name" value="Ribonuclease H-like"/>
    <property type="match status" value="1"/>
</dbReference>
<feature type="compositionally biased region" description="Basic and acidic residues" evidence="6">
    <location>
        <begin position="2267"/>
        <end position="2284"/>
    </location>
</feature>
<gene>
    <name evidence="9" type="ORF">Tci_011092</name>
</gene>
<evidence type="ECO:0000259" key="8">
    <source>
        <dbReference type="PROSITE" id="PS50994"/>
    </source>
</evidence>
<dbReference type="SMART" id="SM00343">
    <property type="entry name" value="ZnF_C2HC"/>
    <property type="match status" value="2"/>
</dbReference>
<dbReference type="Gene3D" id="3.30.420.10">
    <property type="entry name" value="Ribonuclease H-like superfamily/Ribonuclease H"/>
    <property type="match status" value="1"/>
</dbReference>
<dbReference type="GO" id="GO:0008270">
    <property type="term" value="F:zinc ion binding"/>
    <property type="evidence" value="ECO:0007669"/>
    <property type="project" value="UniProtKB-KW"/>
</dbReference>
<feature type="region of interest" description="Disordered" evidence="6">
    <location>
        <begin position="1901"/>
        <end position="2023"/>
    </location>
</feature>
<feature type="region of interest" description="Disordered" evidence="6">
    <location>
        <begin position="1280"/>
        <end position="1315"/>
    </location>
</feature>
<dbReference type="GO" id="GO:0003677">
    <property type="term" value="F:DNA binding"/>
    <property type="evidence" value="ECO:0007669"/>
    <property type="project" value="UniProtKB-KW"/>
</dbReference>